<keyword evidence="14" id="KW-0812">Transmembrane</keyword>
<reference evidence="18" key="1">
    <citation type="journal article" date="2019" name="Gigascience">
        <title>De novo genome assembly of the endangered Acer yangbiense, a plant species with extremely small populations endemic to Yunnan Province, China.</title>
        <authorList>
            <person name="Yang J."/>
            <person name="Wariss H.M."/>
            <person name="Tao L."/>
            <person name="Zhang R."/>
            <person name="Yun Q."/>
            <person name="Hollingsworth P."/>
            <person name="Dao Z."/>
            <person name="Luo G."/>
            <person name="Guo H."/>
            <person name="Ma Y."/>
            <person name="Sun W."/>
        </authorList>
    </citation>
    <scope>NUCLEOTIDE SEQUENCE [LARGE SCALE GENOMIC DNA]</scope>
    <source>
        <strain evidence="18">cv. br00</strain>
    </source>
</reference>
<dbReference type="Pfam" id="PF07714">
    <property type="entry name" value="PK_Tyr_Ser-Thr"/>
    <property type="match status" value="1"/>
</dbReference>
<name>A0A5N5MB99_9ROSI</name>
<accession>A0A5N5MB99</accession>
<evidence type="ECO:0000256" key="7">
    <source>
        <dbReference type="ARBA" id="ARBA00022737"/>
    </source>
</evidence>
<evidence type="ECO:0000259" key="15">
    <source>
        <dbReference type="Pfam" id="PF07714"/>
    </source>
</evidence>
<dbReference type="InterPro" id="IPR001245">
    <property type="entry name" value="Ser-Thr/Tyr_kinase_cat_dom"/>
</dbReference>
<dbReference type="GO" id="GO:0004674">
    <property type="term" value="F:protein serine/threonine kinase activity"/>
    <property type="evidence" value="ECO:0007669"/>
    <property type="project" value="UniProtKB-KW"/>
</dbReference>
<dbReference type="Pfam" id="PF08263">
    <property type="entry name" value="LRRNT_2"/>
    <property type="match status" value="1"/>
</dbReference>
<keyword evidence="4" id="KW-0433">Leucine-rich repeat</keyword>
<evidence type="ECO:0000256" key="11">
    <source>
        <dbReference type="ARBA" id="ARBA00023136"/>
    </source>
</evidence>
<evidence type="ECO:0000256" key="5">
    <source>
        <dbReference type="ARBA" id="ARBA00022679"/>
    </source>
</evidence>
<keyword evidence="7" id="KW-0677">Repeat</keyword>
<feature type="domain" description="Leucine-rich repeat-containing N-terminal plant-type" evidence="16">
    <location>
        <begin position="268"/>
        <end position="304"/>
    </location>
</feature>
<proteinExistence type="predicted"/>
<evidence type="ECO:0000256" key="3">
    <source>
        <dbReference type="ARBA" id="ARBA00022527"/>
    </source>
</evidence>
<feature type="region of interest" description="Disordered" evidence="13">
    <location>
        <begin position="1032"/>
        <end position="1096"/>
    </location>
</feature>
<dbReference type="PANTHER" id="PTHR45974:SF242">
    <property type="entry name" value="LEUCINE-RICH REPEAT PROTEIN KINASE FAMILY PROTEIN"/>
    <property type="match status" value="1"/>
</dbReference>
<dbReference type="InterPro" id="IPR013210">
    <property type="entry name" value="LRR_N_plant-typ"/>
</dbReference>
<evidence type="ECO:0000256" key="2">
    <source>
        <dbReference type="ARBA" id="ARBA00012513"/>
    </source>
</evidence>
<feature type="compositionally biased region" description="Polar residues" evidence="13">
    <location>
        <begin position="61"/>
        <end position="81"/>
    </location>
</feature>
<dbReference type="AlphaFoldDB" id="A0A5N5MB99"/>
<dbReference type="SUPFAM" id="SSF52058">
    <property type="entry name" value="L domain-like"/>
    <property type="match status" value="1"/>
</dbReference>
<dbReference type="Pfam" id="PF00560">
    <property type="entry name" value="LRR_1"/>
    <property type="match status" value="2"/>
</dbReference>
<keyword evidence="3" id="KW-0723">Serine/threonine-protein kinase</keyword>
<sequence>MHNFPSPVAFLPTIMPLSTVINFVTQSRSLNSIEPVIPSSSSLSLSPAITPTAPVYVPSPIMTSTESTTEGKSAASLSPEDSFNPENLSIVLHIPALNVHPMQTRSKTGAVMRKTCLSATHHATTGDPSMCEPLTFKSALKIPLVKPPRKDGNDLFLGGNVERITRNKRIFNNDKTPFTDSTVAAPKHMVTDIEHANNWDISDPPFDNNSRKRCVMLTDLIVSGYEAAPEKSSLRVAAMRLGGATARLLFFLSFFTSGIHLLFSDTDPRDAAALKSLKTQWQNTPPSWGQSDDPCGAPWEGVTCYNSRITALGLSTMSLIGKLSGDIGGLAELRSLDLSFNSNLTGPLSPRLGDLLNLNILILAGCSFSGSIPDELGNLAKLSFLALNSNNFSGGIPPSLGKLSKLYWLDLADNQLTGAIPISRGTTPGLDLLLNAKHFHFNKNQLSGSLPPELFSSDMMLIHVLFDGNQLEGNIPPTICQVQTLEVLRLDRNSLYGDVPDNLNNLTNLIELNLAHNMLAGPFPNLTKMDALNYVDLSNNSFESSEAPDWFLTLSSLTTLVIEQGSLQGILPAEVFSFPQLQQVLLRNNAFNGSFNMGVSISPQLQLVDLQNNQISTVTLTADYTNRLILVGNPVCTALSNTSYCQLQQQSTKPYSTSLANCGSKMCPFEQKLSPQSCECAYPYEGSLYFRAPSFRELSNENTFHSLEMSLWDQLGLTPGSVFLQNPFFNVDDYLQVQVALFPPTGKYFNRSEIQRIGFYLSNQTYKPPKYFGPYYFIASNYPFPDGSRGNSLSSGVVVGIGIGCGLLVMSLVGVGIYAIRQKKRAEKAIGLSKPFASWAPSGNDSGGAPQLKGARWFSYDELKKCTSNFSQSNEIGSGGYGKVYIQDFVYFHFSFSKFKGENSVLYGQFSVALIICTQGYLDPEYYMTQQLTEKSDVYSFGVVMLELIIAKQPIEKGKYIVREARMRLDRNDETHHGLKEIMDPGIRNMGNLVGFGRFLELAMQCVEESAAERPTMSEVVKELEILLKNDGMNTNSTTSASSSATDFGASRDGPLRHPYNEVIAKNKDGNSVDNANRDAFDHNGGATLSEKAGST</sequence>
<dbReference type="EC" id="2.7.11.1" evidence="2"/>
<feature type="transmembrane region" description="Helical" evidence="14">
    <location>
        <begin position="797"/>
        <end position="820"/>
    </location>
</feature>
<keyword evidence="12" id="KW-0325">Glycoprotein</keyword>
<evidence type="ECO:0000313" key="18">
    <source>
        <dbReference type="Proteomes" id="UP000326939"/>
    </source>
</evidence>
<feature type="compositionally biased region" description="Low complexity" evidence="13">
    <location>
        <begin position="1034"/>
        <end position="1046"/>
    </location>
</feature>
<keyword evidence="11 14" id="KW-0472">Membrane</keyword>
<dbReference type="Gene3D" id="3.80.10.10">
    <property type="entry name" value="Ribonuclease Inhibitor"/>
    <property type="match status" value="3"/>
</dbReference>
<feature type="region of interest" description="Disordered" evidence="13">
    <location>
        <begin position="60"/>
        <end position="81"/>
    </location>
</feature>
<feature type="domain" description="Serine-threonine/tyrosine-protein kinase catalytic" evidence="15">
    <location>
        <begin position="921"/>
        <end position="1024"/>
    </location>
</feature>
<comment type="subcellular location">
    <subcellularLocation>
        <location evidence="1">Membrane</location>
    </subcellularLocation>
</comment>
<feature type="compositionally biased region" description="Basic and acidic residues" evidence="13">
    <location>
        <begin position="1054"/>
        <end position="1082"/>
    </location>
</feature>
<evidence type="ECO:0000256" key="10">
    <source>
        <dbReference type="ARBA" id="ARBA00022840"/>
    </source>
</evidence>
<keyword evidence="14" id="KW-1133">Transmembrane helix</keyword>
<evidence type="ECO:0000256" key="9">
    <source>
        <dbReference type="ARBA" id="ARBA00022777"/>
    </source>
</evidence>
<dbReference type="Proteomes" id="UP000326939">
    <property type="component" value="Chromosome 6"/>
</dbReference>
<evidence type="ECO:0000313" key="17">
    <source>
        <dbReference type="EMBL" id="KAB5552289.1"/>
    </source>
</evidence>
<evidence type="ECO:0000256" key="13">
    <source>
        <dbReference type="SAM" id="MobiDB-lite"/>
    </source>
</evidence>
<evidence type="ECO:0000256" key="8">
    <source>
        <dbReference type="ARBA" id="ARBA00022741"/>
    </source>
</evidence>
<organism evidence="17 18">
    <name type="scientific">Salix brachista</name>
    <dbReference type="NCBI Taxonomy" id="2182728"/>
    <lineage>
        <taxon>Eukaryota</taxon>
        <taxon>Viridiplantae</taxon>
        <taxon>Streptophyta</taxon>
        <taxon>Embryophyta</taxon>
        <taxon>Tracheophyta</taxon>
        <taxon>Spermatophyta</taxon>
        <taxon>Magnoliopsida</taxon>
        <taxon>eudicotyledons</taxon>
        <taxon>Gunneridae</taxon>
        <taxon>Pentapetalae</taxon>
        <taxon>rosids</taxon>
        <taxon>fabids</taxon>
        <taxon>Malpighiales</taxon>
        <taxon>Salicaceae</taxon>
        <taxon>Saliceae</taxon>
        <taxon>Salix</taxon>
    </lineage>
</organism>
<keyword evidence="8" id="KW-0547">Nucleotide-binding</keyword>
<evidence type="ECO:0000256" key="4">
    <source>
        <dbReference type="ARBA" id="ARBA00022614"/>
    </source>
</evidence>
<keyword evidence="6" id="KW-0732">Signal</keyword>
<evidence type="ECO:0000256" key="6">
    <source>
        <dbReference type="ARBA" id="ARBA00022729"/>
    </source>
</evidence>
<dbReference type="EMBL" id="VDCV01000006">
    <property type="protein sequence ID" value="KAB5552289.1"/>
    <property type="molecule type" value="Genomic_DNA"/>
</dbReference>
<dbReference type="InterPro" id="IPR001611">
    <property type="entry name" value="Leu-rich_rpt"/>
</dbReference>
<protein>
    <recommendedName>
        <fullName evidence="2">non-specific serine/threonine protein kinase</fullName>
        <ecNumber evidence="2">2.7.11.1</ecNumber>
    </recommendedName>
</protein>
<keyword evidence="18" id="KW-1185">Reference proteome</keyword>
<dbReference type="SUPFAM" id="SSF56112">
    <property type="entry name" value="Protein kinase-like (PK-like)"/>
    <property type="match status" value="1"/>
</dbReference>
<evidence type="ECO:0000256" key="12">
    <source>
        <dbReference type="ARBA" id="ARBA00023180"/>
    </source>
</evidence>
<keyword evidence="5" id="KW-0808">Transferase</keyword>
<dbReference type="Gene3D" id="1.10.510.10">
    <property type="entry name" value="Transferase(Phosphotransferase) domain 1"/>
    <property type="match status" value="1"/>
</dbReference>
<dbReference type="InterPro" id="IPR032675">
    <property type="entry name" value="LRR_dom_sf"/>
</dbReference>
<dbReference type="PANTHER" id="PTHR45974">
    <property type="entry name" value="RECEPTOR-LIKE PROTEIN 55"/>
    <property type="match status" value="1"/>
</dbReference>
<dbReference type="InterPro" id="IPR011009">
    <property type="entry name" value="Kinase-like_dom_sf"/>
</dbReference>
<dbReference type="FunFam" id="3.80.10.10:FF:000363">
    <property type="entry name" value="Leucine-rich repeat family protein"/>
    <property type="match status" value="1"/>
</dbReference>
<dbReference type="GO" id="GO:0005524">
    <property type="term" value="F:ATP binding"/>
    <property type="evidence" value="ECO:0007669"/>
    <property type="project" value="UniProtKB-KW"/>
</dbReference>
<keyword evidence="10" id="KW-0067">ATP-binding</keyword>
<gene>
    <name evidence="17" type="ORF">DKX38_009600</name>
</gene>
<dbReference type="Gene3D" id="3.30.200.20">
    <property type="entry name" value="Phosphorylase Kinase, domain 1"/>
    <property type="match status" value="1"/>
</dbReference>
<comment type="caution">
    <text evidence="17">The sequence shown here is derived from an EMBL/GenBank/DDBJ whole genome shotgun (WGS) entry which is preliminary data.</text>
</comment>
<evidence type="ECO:0000256" key="14">
    <source>
        <dbReference type="SAM" id="Phobius"/>
    </source>
</evidence>
<evidence type="ECO:0000256" key="1">
    <source>
        <dbReference type="ARBA" id="ARBA00004370"/>
    </source>
</evidence>
<evidence type="ECO:0000259" key="16">
    <source>
        <dbReference type="Pfam" id="PF08263"/>
    </source>
</evidence>
<keyword evidence="9" id="KW-0418">Kinase</keyword>
<dbReference type="FunFam" id="3.80.10.10:FF:000830">
    <property type="entry name" value="Predicted protein"/>
    <property type="match status" value="1"/>
</dbReference>
<dbReference type="GO" id="GO:0016020">
    <property type="term" value="C:membrane"/>
    <property type="evidence" value="ECO:0007669"/>
    <property type="project" value="UniProtKB-SubCell"/>
</dbReference>